<sequence length="225" mass="26178">MVFGNRQLWTSHPTNYFLHYHSGPPSVHFFPSQTDQTIVKTGIEWELLFHMDEHTFYRHLRVTLAQFDHLVEVLGHQGLKGDQHDGGLEIPVRQKGRVHDSRILRKSTFFEKWGEKMGRYMLLGDSAFISRDHTFIVTPKRDNGALTLQDQQRNTNICRGRVVVEQAFGRVKCKWRRMRDLQNTRLDVVVMLIMSACMLHNLCTGPADMCQEHPAGCPRHEDENI</sequence>
<evidence type="ECO:0000313" key="5">
    <source>
        <dbReference type="Proteomes" id="UP001221898"/>
    </source>
</evidence>
<feature type="domain" description="DDE Tnp4" evidence="3">
    <location>
        <begin position="94"/>
        <end position="201"/>
    </location>
</feature>
<protein>
    <recommendedName>
        <fullName evidence="3">DDE Tnp4 domain-containing protein</fullName>
    </recommendedName>
</protein>
<proteinExistence type="predicted"/>
<name>A0AAD7RXL1_9TELE</name>
<evidence type="ECO:0000259" key="3">
    <source>
        <dbReference type="Pfam" id="PF13359"/>
    </source>
</evidence>
<dbReference type="EMBL" id="JAINUG010000149">
    <property type="protein sequence ID" value="KAJ8392045.1"/>
    <property type="molecule type" value="Genomic_DNA"/>
</dbReference>
<evidence type="ECO:0000313" key="4">
    <source>
        <dbReference type="EMBL" id="KAJ8392045.1"/>
    </source>
</evidence>
<dbReference type="InterPro" id="IPR027806">
    <property type="entry name" value="HARBI1_dom"/>
</dbReference>
<dbReference type="GO" id="GO:0046872">
    <property type="term" value="F:metal ion binding"/>
    <property type="evidence" value="ECO:0007669"/>
    <property type="project" value="UniProtKB-KW"/>
</dbReference>
<dbReference type="AlphaFoldDB" id="A0AAD7RXL1"/>
<accession>A0AAD7RXL1</accession>
<evidence type="ECO:0000256" key="1">
    <source>
        <dbReference type="ARBA" id="ARBA00001968"/>
    </source>
</evidence>
<dbReference type="Proteomes" id="UP001221898">
    <property type="component" value="Unassembled WGS sequence"/>
</dbReference>
<comment type="caution">
    <text evidence="4">The sequence shown here is derived from an EMBL/GenBank/DDBJ whole genome shotgun (WGS) entry which is preliminary data.</text>
</comment>
<keyword evidence="2" id="KW-0479">Metal-binding</keyword>
<gene>
    <name evidence="4" type="ORF">AAFF_G00078510</name>
</gene>
<dbReference type="Pfam" id="PF13359">
    <property type="entry name" value="DDE_Tnp_4"/>
    <property type="match status" value="1"/>
</dbReference>
<evidence type="ECO:0000256" key="2">
    <source>
        <dbReference type="ARBA" id="ARBA00022723"/>
    </source>
</evidence>
<reference evidence="4" key="1">
    <citation type="journal article" date="2023" name="Science">
        <title>Genome structures resolve the early diversification of teleost fishes.</title>
        <authorList>
            <person name="Parey E."/>
            <person name="Louis A."/>
            <person name="Montfort J."/>
            <person name="Bouchez O."/>
            <person name="Roques C."/>
            <person name="Iampietro C."/>
            <person name="Lluch J."/>
            <person name="Castinel A."/>
            <person name="Donnadieu C."/>
            <person name="Desvignes T."/>
            <person name="Floi Bucao C."/>
            <person name="Jouanno E."/>
            <person name="Wen M."/>
            <person name="Mejri S."/>
            <person name="Dirks R."/>
            <person name="Jansen H."/>
            <person name="Henkel C."/>
            <person name="Chen W.J."/>
            <person name="Zahm M."/>
            <person name="Cabau C."/>
            <person name="Klopp C."/>
            <person name="Thompson A.W."/>
            <person name="Robinson-Rechavi M."/>
            <person name="Braasch I."/>
            <person name="Lecointre G."/>
            <person name="Bobe J."/>
            <person name="Postlethwait J.H."/>
            <person name="Berthelot C."/>
            <person name="Roest Crollius H."/>
            <person name="Guiguen Y."/>
        </authorList>
    </citation>
    <scope>NUCLEOTIDE SEQUENCE</scope>
    <source>
        <strain evidence="4">NC1722</strain>
    </source>
</reference>
<organism evidence="4 5">
    <name type="scientific">Aldrovandia affinis</name>
    <dbReference type="NCBI Taxonomy" id="143900"/>
    <lineage>
        <taxon>Eukaryota</taxon>
        <taxon>Metazoa</taxon>
        <taxon>Chordata</taxon>
        <taxon>Craniata</taxon>
        <taxon>Vertebrata</taxon>
        <taxon>Euteleostomi</taxon>
        <taxon>Actinopterygii</taxon>
        <taxon>Neopterygii</taxon>
        <taxon>Teleostei</taxon>
        <taxon>Notacanthiformes</taxon>
        <taxon>Halosauridae</taxon>
        <taxon>Aldrovandia</taxon>
    </lineage>
</organism>
<keyword evidence="5" id="KW-1185">Reference proteome</keyword>
<comment type="cofactor">
    <cofactor evidence="1">
        <name>a divalent metal cation</name>
        <dbReference type="ChEBI" id="CHEBI:60240"/>
    </cofactor>
</comment>